<gene>
    <name evidence="11" type="ORF">C1645_805971</name>
</gene>
<evidence type="ECO:0000256" key="4">
    <source>
        <dbReference type="ARBA" id="ARBA00022737"/>
    </source>
</evidence>
<evidence type="ECO:0000256" key="9">
    <source>
        <dbReference type="SAM" id="MobiDB-lite"/>
    </source>
</evidence>
<dbReference type="FunFam" id="3.40.50.300:FF:001660">
    <property type="entry name" value="NF-X1 finger and helicase protein, putative"/>
    <property type="match status" value="1"/>
</dbReference>
<evidence type="ECO:0000313" key="11">
    <source>
        <dbReference type="EMBL" id="RIA89999.1"/>
    </source>
</evidence>
<dbReference type="SUPFAM" id="SSF52540">
    <property type="entry name" value="P-loop containing nucleoside triphosphate hydrolases"/>
    <property type="match status" value="1"/>
</dbReference>
<dbReference type="InterPro" id="IPR047187">
    <property type="entry name" value="SF1_C_Upf1"/>
</dbReference>
<evidence type="ECO:0000256" key="8">
    <source>
        <dbReference type="SAM" id="Coils"/>
    </source>
</evidence>
<dbReference type="InterPro" id="IPR027417">
    <property type="entry name" value="P-loop_NTPase"/>
</dbReference>
<evidence type="ECO:0000256" key="6">
    <source>
        <dbReference type="ARBA" id="ARBA00022833"/>
    </source>
</evidence>
<dbReference type="PANTHER" id="PTHR10887">
    <property type="entry name" value="DNA2/NAM7 HELICASE FAMILY"/>
    <property type="match status" value="1"/>
</dbReference>
<name>A0A397SYA4_9GLOM</name>
<evidence type="ECO:0000256" key="7">
    <source>
        <dbReference type="ARBA" id="ARBA00022859"/>
    </source>
</evidence>
<accession>A0A397SYA4</accession>
<feature type="domain" description="RZ-type" evidence="10">
    <location>
        <begin position="2335"/>
        <end position="2395"/>
    </location>
</feature>
<evidence type="ECO:0000313" key="12">
    <source>
        <dbReference type="Proteomes" id="UP000265703"/>
    </source>
</evidence>
<keyword evidence="8" id="KW-0175">Coiled coil</keyword>
<evidence type="ECO:0000256" key="1">
    <source>
        <dbReference type="ARBA" id="ARBA00004496"/>
    </source>
</evidence>
<keyword evidence="6" id="KW-0862">Zinc</keyword>
<dbReference type="GO" id="GO:0005737">
    <property type="term" value="C:cytoplasm"/>
    <property type="evidence" value="ECO:0007669"/>
    <property type="project" value="UniProtKB-SubCell"/>
</dbReference>
<dbReference type="SMART" id="SM00438">
    <property type="entry name" value="ZnF_NFX"/>
    <property type="match status" value="3"/>
</dbReference>
<dbReference type="PANTHER" id="PTHR10887:SF445">
    <property type="entry name" value="NFX1-TYPE ZINC FINGER-CONTAINING PROTEIN 1"/>
    <property type="match status" value="1"/>
</dbReference>
<dbReference type="InterPro" id="IPR000967">
    <property type="entry name" value="Znf_NFX1"/>
</dbReference>
<dbReference type="Pfam" id="PF20173">
    <property type="entry name" value="ZnF_RZ-type"/>
    <property type="match status" value="1"/>
</dbReference>
<protein>
    <recommendedName>
        <fullName evidence="10">RZ-type domain-containing protein</fullName>
    </recommendedName>
</protein>
<dbReference type="InterPro" id="IPR041677">
    <property type="entry name" value="DNA2/NAM7_AAA_11"/>
</dbReference>
<keyword evidence="7" id="KW-0391">Immunity</keyword>
<dbReference type="GO" id="GO:0008270">
    <property type="term" value="F:zinc ion binding"/>
    <property type="evidence" value="ECO:0007669"/>
    <property type="project" value="UniProtKB-KW"/>
</dbReference>
<evidence type="ECO:0000256" key="2">
    <source>
        <dbReference type="ARBA" id="ARBA00022490"/>
    </source>
</evidence>
<dbReference type="InterPro" id="IPR046439">
    <property type="entry name" value="ZF_RZ_dom"/>
</dbReference>
<dbReference type="GO" id="GO:0031048">
    <property type="term" value="P:regulatory ncRNA-mediated heterochromatin formation"/>
    <property type="evidence" value="ECO:0007669"/>
    <property type="project" value="TreeGrafter"/>
</dbReference>
<dbReference type="CDD" id="cd06008">
    <property type="entry name" value="NF-X1-zinc-finger"/>
    <property type="match status" value="2"/>
</dbReference>
<evidence type="ECO:0000256" key="5">
    <source>
        <dbReference type="ARBA" id="ARBA00022771"/>
    </source>
</evidence>
<dbReference type="Gene3D" id="3.40.50.300">
    <property type="entry name" value="P-loop containing nucleotide triphosphate hydrolases"/>
    <property type="match status" value="3"/>
</dbReference>
<keyword evidence="4" id="KW-0677">Repeat</keyword>
<dbReference type="InterPro" id="IPR041679">
    <property type="entry name" value="DNA2/NAM7-like_C"/>
</dbReference>
<feature type="region of interest" description="Disordered" evidence="9">
    <location>
        <begin position="1"/>
        <end position="81"/>
    </location>
</feature>
<dbReference type="PROSITE" id="PS51981">
    <property type="entry name" value="ZF_RZ"/>
    <property type="match status" value="1"/>
</dbReference>
<proteinExistence type="predicted"/>
<dbReference type="Pfam" id="PF13087">
    <property type="entry name" value="AAA_12"/>
    <property type="match status" value="1"/>
</dbReference>
<feature type="coiled-coil region" evidence="8">
    <location>
        <begin position="1097"/>
        <end position="1128"/>
    </location>
</feature>
<dbReference type="GO" id="GO:0002376">
    <property type="term" value="P:immune system process"/>
    <property type="evidence" value="ECO:0007669"/>
    <property type="project" value="UniProtKB-KW"/>
</dbReference>
<dbReference type="GO" id="GO:0031380">
    <property type="term" value="C:nuclear RNA-directed RNA polymerase complex"/>
    <property type="evidence" value="ECO:0007669"/>
    <property type="project" value="TreeGrafter"/>
</dbReference>
<comment type="subcellular location">
    <subcellularLocation>
        <location evidence="1">Cytoplasm</location>
    </subcellularLocation>
</comment>
<dbReference type="InterPro" id="IPR045055">
    <property type="entry name" value="DNA2/NAM7-like"/>
</dbReference>
<comment type="caution">
    <text evidence="11">The sequence shown here is derived from an EMBL/GenBank/DDBJ whole genome shotgun (WGS) entry which is preliminary data.</text>
</comment>
<keyword evidence="3" id="KW-0479">Metal-binding</keyword>
<dbReference type="CDD" id="cd18808">
    <property type="entry name" value="SF1_C_Upf1"/>
    <property type="match status" value="1"/>
</dbReference>
<evidence type="ECO:0000256" key="3">
    <source>
        <dbReference type="ARBA" id="ARBA00022723"/>
    </source>
</evidence>
<keyword evidence="12" id="KW-1185">Reference proteome</keyword>
<dbReference type="EMBL" id="QKYT01000196">
    <property type="protein sequence ID" value="RIA89999.1"/>
    <property type="molecule type" value="Genomic_DNA"/>
</dbReference>
<sequence length="2395" mass="275435">MNRNFDPNNGSSDNGRIGRIYSNRGGSRMVGNNEARTSFRGGRGGGGGRRRGNNRQDDAGGNHRNNTPPKLSVPEIKQSQQETTIANFSSSELSYKGSDRIVFITNGETIISIWKRLLKKEPWNQHDIKIFISSALIVTDSQTGYKIDELVSELGKPEGGLKRLKEIINFPSMSCDAGLNDTVLSFQYVILPFLGLLTRTAITDCNSEKNAHAIYTAIYTSLDSFLYNKVMKMLTTLVQRNSVVDREVSVERLLSRERYSFIPSSLGIFFLIIVRLLTELLRRIKAASINETMHKIANDLQQLKTTYQQSIGQQQLSSTSTDPLINDLNTREYFFMILDKEMETMNKMLNNGRNNLIFEQQNPNAKELNSKLTQLHYKELARKVDAKRTYDPPGELSKNGKRHDNDFIEISEISIIPTREEILCDRLPFLPSSLPDAPHFLPDGVRRLLDTQFRLVREDMLNPIRGGISNFLTALLKDWSPSNNNNNNNKLSMELKRIQEKGGRFKYNNGITDNGDLQVYTHIQFIRIDCDRRKGFSCTLRFTPPSFRNSQNPRGRKEYWEKSKKLLTGSLVAILLPNPNSIRSQSSNSANSSNNIMSISKSDLYSIYFGVISSRDEISLSRYEDFAEINISFIDTSIYPVALNEISNFDKITKQSLEKRFMVESTGVYLEAYYHILKTLQTTNPSSLPFEKYLAPNLEDLNKDEDEKGKGIFSIVSKVLQNFTGSSSSKSVNVKDVKVDNPMYTRAPGFEFDLSVLFKDEKQSLKLNVANICTHDEVAKYINENSIIGKSSNGTPYGLDETQAKALISALTREIALIEGPPGTGKTVVGIQIMKVLLARENRKKTKLGPILTICFTNHALDQFLEHLLDENIDKIVRLGSRTKSERIKKLVLDRVSCRSKDAFNLRQSLKEVEEQIDEMTNIFSRRWMTWNDIREHLRINNKRFYNKFNYVTYNDLPSWVIGTNGKKDLDGFETVQKKQKKKSSIFEKWVKGDDIIAINKRKEMFLNLRNNKKKNDKKGTNKNTYDVLKENLAEDNEMYSDDDESQFDYETMEWIENYNESKTDRSLDELLKNYSIWKMSKIERLKLHDYWRTSIYQKFERKISDLQKKYELERQEMDNIYDEERRRKLINMDVIGMTTNGAAKFQGLIKSIGPKIIICEEAGEVLEAHILSALSPDTQHLILIGDHNQLRPGVATYSLSMDSKVGKNYQLDQSLFERLVRGDKAVEIEKTQLLTQRRMREKEISDLIRNTLYPNLEDGDNTAKYDNIRGAQHNVYFIDHRHPEDSSGGDFALQSHVNRYEVSMVVEMVKYFVRNGYTKPDDIAVLTPYLGQMMKIRDALAKSFVVVIDERDEQDIAEIEEEREGGGNDNVIDENIGVASTKSLNQQVTLRTVDNFQGEEASIVIISLVRNFSKSGDRDTIGFLKSSNRSNVLLSRAREGMYLIGNSELMASKSKDMWEPVIDILRKRDPPQVGFGMPIVCDRHPNYKHIITEPQQFEQFSPDGGCHEKCDIPLPCGHSCTKKCHSDNPKHVGVACYKPCLKLHPGCNHPCPKLCSQDCGNCEFSVGDIILPGCGHVFQDAKCWQDQTKEKLRCNFPIDITLPCGHVFQDAKCWQDQTKEKLRCNFPIDITLPCGHVFQDAKCWQDQTKEKLRCNFPIDITLPCGHTLQNVACWKIQTEETIQCNYLIGDIILSDCGHTLQNVKCWQNQNKETLKCTELVTRKLPSCEHFKVINCTESVDKVNCREKCRKQLNCGHECLNECFKCQEHSTRHRREEETDIIIPIERTRHGKCKGTCNKLLFCGHLCREICHEGGECPPCRNRCAISCEHKTCRKRCIEPCAVCPEKCLWECKHRGKCELSCGVPCSRLPCNVRCDKKLECGHRCAGVCGEICPSKDFCVECAPEKVTSQVSDRIINIMFGEIDWNRERMIVLSCRHVYTMKTMDTLMEMENYYEGSIEGRWTSVKILPTLPMNIKTCPTCQTPVKGIRRYGRIIKNYTLVTQNKKFLLKYDYQLKEINQQITSFVSKMKTTRSDLKQDLPRSGSVPKELVFKEHNIIMKELPEITPYYYFENIAIYHGFDEDSEQVWIFHVKKLLKRYQELTSIIRVTKKPPHKKAFETAVIYAKENSEEDLISDLSNLHISDSSSSNSIPPKSLQLTSTSQIDRRIYLDTFLEIINIQKILYHEILTIIKELPKESRPLAIKDEGVMSIKEAWKNFAERIQLSIQRHLYTIREVAESTHYGRHLLLVSIEILEFDLKMLTYQLKNPRNGSFVDRALQARMIRKCEDIKKRTAEITKSYKHISAEEPESDIYTRLETLWENCNKVETCAENWHSNIEEKLEIHQAMTTNFKSSGHWYECPKGHPYTIEECDKVQMNRCPDCNVEEIINGNQECD</sequence>
<organism evidence="11 12">
    <name type="scientific">Glomus cerebriforme</name>
    <dbReference type="NCBI Taxonomy" id="658196"/>
    <lineage>
        <taxon>Eukaryota</taxon>
        <taxon>Fungi</taxon>
        <taxon>Fungi incertae sedis</taxon>
        <taxon>Mucoromycota</taxon>
        <taxon>Glomeromycotina</taxon>
        <taxon>Glomeromycetes</taxon>
        <taxon>Glomerales</taxon>
        <taxon>Glomeraceae</taxon>
        <taxon>Glomus</taxon>
    </lineage>
</organism>
<keyword evidence="2" id="KW-0963">Cytoplasm</keyword>
<dbReference type="Proteomes" id="UP000265703">
    <property type="component" value="Unassembled WGS sequence"/>
</dbReference>
<dbReference type="GO" id="GO:0004386">
    <property type="term" value="F:helicase activity"/>
    <property type="evidence" value="ECO:0007669"/>
    <property type="project" value="InterPro"/>
</dbReference>
<feature type="compositionally biased region" description="Polar residues" evidence="9">
    <location>
        <begin position="1"/>
        <end position="14"/>
    </location>
</feature>
<evidence type="ECO:0000259" key="10">
    <source>
        <dbReference type="PROSITE" id="PS51981"/>
    </source>
</evidence>
<dbReference type="OrthoDB" id="2423195at2759"/>
<keyword evidence="5" id="KW-0863">Zinc-finger</keyword>
<reference evidence="11 12" key="1">
    <citation type="submission" date="2018-06" db="EMBL/GenBank/DDBJ databases">
        <title>Comparative genomics reveals the genomic features of Rhizophagus irregularis, R. cerebriforme, R. diaphanum and Gigaspora rosea, and their symbiotic lifestyle signature.</title>
        <authorList>
            <person name="Morin E."/>
            <person name="San Clemente H."/>
            <person name="Chen E.C.H."/>
            <person name="De La Providencia I."/>
            <person name="Hainaut M."/>
            <person name="Kuo A."/>
            <person name="Kohler A."/>
            <person name="Murat C."/>
            <person name="Tang N."/>
            <person name="Roy S."/>
            <person name="Loubradou J."/>
            <person name="Henrissat B."/>
            <person name="Grigoriev I.V."/>
            <person name="Corradi N."/>
            <person name="Roux C."/>
            <person name="Martin F.M."/>
        </authorList>
    </citation>
    <scope>NUCLEOTIDE SEQUENCE [LARGE SCALE GENOMIC DNA]</scope>
    <source>
        <strain evidence="11 12">DAOM 227022</strain>
    </source>
</reference>
<dbReference type="Pfam" id="PF13086">
    <property type="entry name" value="AAA_11"/>
    <property type="match status" value="1"/>
</dbReference>